<dbReference type="Gene3D" id="3.40.50.300">
    <property type="entry name" value="P-loop containing nucleotide triphosphate hydrolases"/>
    <property type="match status" value="1"/>
</dbReference>
<dbReference type="InterPro" id="IPR017871">
    <property type="entry name" value="ABC_transporter-like_CS"/>
</dbReference>
<evidence type="ECO:0000313" key="7">
    <source>
        <dbReference type="Proteomes" id="UP000293433"/>
    </source>
</evidence>
<accession>A0A4Q7LEG0</accession>
<name>A0A4Q7LEG0_9BURK</name>
<gene>
    <name evidence="6" type="ORF">EV685_3534</name>
</gene>
<evidence type="ECO:0000313" key="6">
    <source>
        <dbReference type="EMBL" id="RZS52341.1"/>
    </source>
</evidence>
<keyword evidence="2" id="KW-1003">Cell membrane</keyword>
<dbReference type="SUPFAM" id="SSF52540">
    <property type="entry name" value="P-loop containing nucleoside triphosphate hydrolases"/>
    <property type="match status" value="1"/>
</dbReference>
<dbReference type="GO" id="GO:0005524">
    <property type="term" value="F:ATP binding"/>
    <property type="evidence" value="ECO:0007669"/>
    <property type="project" value="UniProtKB-KW"/>
</dbReference>
<evidence type="ECO:0000259" key="5">
    <source>
        <dbReference type="PROSITE" id="PS50893"/>
    </source>
</evidence>
<evidence type="ECO:0000256" key="1">
    <source>
        <dbReference type="ARBA" id="ARBA00022448"/>
    </source>
</evidence>
<dbReference type="RefSeq" id="WP_130483324.1">
    <property type="nucleotide sequence ID" value="NZ_SGWV01000011.1"/>
</dbReference>
<feature type="domain" description="ABC transporter" evidence="5">
    <location>
        <begin position="8"/>
        <end position="226"/>
    </location>
</feature>
<dbReference type="PROSITE" id="PS50893">
    <property type="entry name" value="ABC_TRANSPORTER_2"/>
    <property type="match status" value="1"/>
</dbReference>
<keyword evidence="3" id="KW-0547">Nucleotide-binding</keyword>
<evidence type="ECO:0000256" key="4">
    <source>
        <dbReference type="ARBA" id="ARBA00022840"/>
    </source>
</evidence>
<dbReference type="InterPro" id="IPR003439">
    <property type="entry name" value="ABC_transporter-like_ATP-bd"/>
</dbReference>
<keyword evidence="4 6" id="KW-0067">ATP-binding</keyword>
<proteinExistence type="predicted"/>
<dbReference type="Proteomes" id="UP000293433">
    <property type="component" value="Unassembled WGS sequence"/>
</dbReference>
<dbReference type="PROSITE" id="PS00211">
    <property type="entry name" value="ABC_TRANSPORTER_1"/>
    <property type="match status" value="1"/>
</dbReference>
<dbReference type="InterPro" id="IPR027417">
    <property type="entry name" value="P-loop_NTPase"/>
</dbReference>
<evidence type="ECO:0000256" key="3">
    <source>
        <dbReference type="ARBA" id="ARBA00022741"/>
    </source>
</evidence>
<dbReference type="EMBL" id="SGWV01000011">
    <property type="protein sequence ID" value="RZS52341.1"/>
    <property type="molecule type" value="Genomic_DNA"/>
</dbReference>
<dbReference type="OrthoDB" id="9802264at2"/>
<keyword evidence="7" id="KW-1185">Reference proteome</keyword>
<dbReference type="Pfam" id="PF00005">
    <property type="entry name" value="ABC_tran"/>
    <property type="match status" value="1"/>
</dbReference>
<dbReference type="InterPro" id="IPR050093">
    <property type="entry name" value="ABC_SmlMolc_Importer"/>
</dbReference>
<dbReference type="AlphaFoldDB" id="A0A4Q7LEG0"/>
<keyword evidence="1" id="KW-0813">Transport</keyword>
<keyword evidence="2" id="KW-0472">Membrane</keyword>
<dbReference type="PANTHER" id="PTHR42781">
    <property type="entry name" value="SPERMIDINE/PUTRESCINE IMPORT ATP-BINDING PROTEIN POTA"/>
    <property type="match status" value="1"/>
</dbReference>
<evidence type="ECO:0000256" key="2">
    <source>
        <dbReference type="ARBA" id="ARBA00022475"/>
    </source>
</evidence>
<dbReference type="SMART" id="SM00382">
    <property type="entry name" value="AAA"/>
    <property type="match status" value="1"/>
</dbReference>
<dbReference type="PANTHER" id="PTHR42781:SF4">
    <property type="entry name" value="SPERMIDINE_PUTRESCINE IMPORT ATP-BINDING PROTEIN POTA"/>
    <property type="match status" value="1"/>
</dbReference>
<dbReference type="InterPro" id="IPR003593">
    <property type="entry name" value="AAA+_ATPase"/>
</dbReference>
<sequence>MNDDRAPLILDRVRLRLGPRTLLGPLDAHIPPGHCWTLMGPSGSGKSSLLAWLAGTLDVAFTAEGRVCIGERDVTTLPPEQRRIGILFQDDLLFPHLSVGGNLAFALPARIRDRHERRARIEQALADAGLAGHAERDPVTLSGGQRARVALLRTLLAEPDALLLDEPFGKLDHARREDMRRFVFAHVRARGLPTVLVTHDEDDARAALGPVVSLAMADTDHTDDRITR</sequence>
<organism evidence="6 7">
    <name type="scientific">Sphaerotilus mobilis</name>
    <dbReference type="NCBI Taxonomy" id="47994"/>
    <lineage>
        <taxon>Bacteria</taxon>
        <taxon>Pseudomonadati</taxon>
        <taxon>Pseudomonadota</taxon>
        <taxon>Betaproteobacteria</taxon>
        <taxon>Burkholderiales</taxon>
        <taxon>Sphaerotilaceae</taxon>
        <taxon>Sphaerotilus</taxon>
    </lineage>
</organism>
<dbReference type="GO" id="GO:0016887">
    <property type="term" value="F:ATP hydrolysis activity"/>
    <property type="evidence" value="ECO:0007669"/>
    <property type="project" value="InterPro"/>
</dbReference>
<protein>
    <submittedName>
        <fullName evidence="6">Putative thiamine transport system ATP-binding protein</fullName>
    </submittedName>
</protein>
<comment type="caution">
    <text evidence="6">The sequence shown here is derived from an EMBL/GenBank/DDBJ whole genome shotgun (WGS) entry which is preliminary data.</text>
</comment>
<reference evidence="6 7" key="1">
    <citation type="submission" date="2019-02" db="EMBL/GenBank/DDBJ databases">
        <title>Genomic Encyclopedia of Type Strains, Phase IV (KMG-IV): sequencing the most valuable type-strain genomes for metagenomic binning, comparative biology and taxonomic classification.</title>
        <authorList>
            <person name="Goeker M."/>
        </authorList>
    </citation>
    <scope>NUCLEOTIDE SEQUENCE [LARGE SCALE GENOMIC DNA]</scope>
    <source>
        <strain evidence="6 7">DSM 10617</strain>
    </source>
</reference>